<proteinExistence type="predicted"/>
<evidence type="ECO:0000313" key="1">
    <source>
        <dbReference type="EMBL" id="MYM92635.1"/>
    </source>
</evidence>
<organism evidence="1 2">
    <name type="scientific">Duganella vulcania</name>
    <dbReference type="NCBI Taxonomy" id="2692166"/>
    <lineage>
        <taxon>Bacteria</taxon>
        <taxon>Pseudomonadati</taxon>
        <taxon>Pseudomonadota</taxon>
        <taxon>Betaproteobacteria</taxon>
        <taxon>Burkholderiales</taxon>
        <taxon>Oxalobacteraceae</taxon>
        <taxon>Telluria group</taxon>
        <taxon>Duganella</taxon>
    </lineage>
</organism>
<dbReference type="RefSeq" id="WP_161081895.1">
    <property type="nucleotide sequence ID" value="NZ_WWCX01000001.1"/>
</dbReference>
<reference evidence="1" key="1">
    <citation type="submission" date="2019-12" db="EMBL/GenBank/DDBJ databases">
        <title>Novel species isolated from a subtropical stream in China.</title>
        <authorList>
            <person name="Lu H."/>
        </authorList>
    </citation>
    <scope>NUCLEOTIDE SEQUENCE [LARGE SCALE GENOMIC DNA]</scope>
    <source>
        <strain evidence="1">FT81W</strain>
    </source>
</reference>
<protein>
    <submittedName>
        <fullName evidence="1">Uncharacterized protein</fullName>
    </submittedName>
</protein>
<sequence length="62" mass="7090">MDDLTFDILRSAVRVAKDEQIGRLDGLRLRLAQMYPDAPIQREQAIIEWANHVRAAHPTGIH</sequence>
<comment type="caution">
    <text evidence="1">The sequence shown here is derived from an EMBL/GenBank/DDBJ whole genome shotgun (WGS) entry which is preliminary data.</text>
</comment>
<dbReference type="Proteomes" id="UP000447355">
    <property type="component" value="Unassembled WGS sequence"/>
</dbReference>
<gene>
    <name evidence="1" type="ORF">GTP90_02025</name>
</gene>
<name>A0A845GGV8_9BURK</name>
<dbReference type="EMBL" id="WWCX01000001">
    <property type="protein sequence ID" value="MYM92635.1"/>
    <property type="molecule type" value="Genomic_DNA"/>
</dbReference>
<dbReference type="AlphaFoldDB" id="A0A845GGV8"/>
<accession>A0A845GGV8</accession>
<evidence type="ECO:0000313" key="2">
    <source>
        <dbReference type="Proteomes" id="UP000447355"/>
    </source>
</evidence>